<name>A0ABD2LR44_9BILA</name>
<feature type="chain" id="PRO_5044816183" evidence="1">
    <location>
        <begin position="25"/>
        <end position="569"/>
    </location>
</feature>
<reference evidence="2 3" key="1">
    <citation type="submission" date="2024-10" db="EMBL/GenBank/DDBJ databases">
        <authorList>
            <person name="Kim D."/>
        </authorList>
    </citation>
    <scope>NUCLEOTIDE SEQUENCE [LARGE SCALE GENOMIC DNA]</scope>
    <source>
        <strain evidence="2">BH-2024</strain>
    </source>
</reference>
<sequence>MKAWRIPLIQLLILLLNLIGGIVSTDQQREVNGTMEGEVAEEAKDMALALAMRGGGEIPPNFQTEQSTETNDEQHQTGQYFAKINGQSYEIETPDIRVEVQMVKKHPLIVDSEYEEHLLINDEDRGVLPPGNQLDIEAPGCIINGNIGNRLLTSKSGGTSCRPQVSDKSIIAEGDVRRNTAGLHTNVVGQQIAGSVSLPEIPIGGNSDYINTGDNKHDGKSIFGDHKQEEKQEFKQKQQKGRKIIGGNSVLINNKNIGDGNGGMLIGGMSVSDGGNIEGNRNVGGTQEIGQLIGGNSTHINNQNNKFNGNFNGGIITGGLIIGGNRNVGGTQKVGGIKIGGKPAGGAVHLNIGGNRNVGGTQGLYNRSNTGDLANSLRQHCTEDSHISINRQIYAVDGPNVNVGVEGHALKRNAQMKCGGSLSIDESPMESVRIESGGSLNINKSQMENSQIDVGGSIGIVESPMGSIGIDCGGSLRIEKSKMETGNMDCGGSSTIVKSTAQSLKLDCGGSLNMNECSLDNVHIDCGGSATITKSKMESGHINCGGSFSIDSSPTGSVRIDYGGRRIKL</sequence>
<protein>
    <submittedName>
        <fullName evidence="2">Uncharacterized protein</fullName>
    </submittedName>
</protein>
<accession>A0ABD2LR44</accession>
<dbReference type="EMBL" id="JBICBT010000326">
    <property type="protein sequence ID" value="KAL3117372.1"/>
    <property type="molecule type" value="Genomic_DNA"/>
</dbReference>
<dbReference type="AlphaFoldDB" id="A0ABD2LR44"/>
<gene>
    <name evidence="2" type="ORF">niasHT_004168</name>
</gene>
<comment type="caution">
    <text evidence="2">The sequence shown here is derived from an EMBL/GenBank/DDBJ whole genome shotgun (WGS) entry which is preliminary data.</text>
</comment>
<feature type="signal peptide" evidence="1">
    <location>
        <begin position="1"/>
        <end position="24"/>
    </location>
</feature>
<evidence type="ECO:0000313" key="3">
    <source>
        <dbReference type="Proteomes" id="UP001620626"/>
    </source>
</evidence>
<evidence type="ECO:0000256" key="1">
    <source>
        <dbReference type="SAM" id="SignalP"/>
    </source>
</evidence>
<organism evidence="2 3">
    <name type="scientific">Heterodera trifolii</name>
    <dbReference type="NCBI Taxonomy" id="157864"/>
    <lineage>
        <taxon>Eukaryota</taxon>
        <taxon>Metazoa</taxon>
        <taxon>Ecdysozoa</taxon>
        <taxon>Nematoda</taxon>
        <taxon>Chromadorea</taxon>
        <taxon>Rhabditida</taxon>
        <taxon>Tylenchina</taxon>
        <taxon>Tylenchomorpha</taxon>
        <taxon>Tylenchoidea</taxon>
        <taxon>Heteroderidae</taxon>
        <taxon>Heteroderinae</taxon>
        <taxon>Heterodera</taxon>
    </lineage>
</organism>
<proteinExistence type="predicted"/>
<dbReference type="Proteomes" id="UP001620626">
    <property type="component" value="Unassembled WGS sequence"/>
</dbReference>
<evidence type="ECO:0000313" key="2">
    <source>
        <dbReference type="EMBL" id="KAL3117372.1"/>
    </source>
</evidence>
<keyword evidence="1" id="KW-0732">Signal</keyword>
<keyword evidence="3" id="KW-1185">Reference proteome</keyword>